<evidence type="ECO:0000313" key="2">
    <source>
        <dbReference type="EMBL" id="GGX69279.1"/>
    </source>
</evidence>
<proteinExistence type="predicted"/>
<gene>
    <name evidence="2" type="ORF">GCM10010324_12780</name>
</gene>
<evidence type="ECO:0000256" key="1">
    <source>
        <dbReference type="SAM" id="Phobius"/>
    </source>
</evidence>
<organism evidence="2 3">
    <name type="scientific">Streptomyces hiroshimensis</name>
    <dbReference type="NCBI Taxonomy" id="66424"/>
    <lineage>
        <taxon>Bacteria</taxon>
        <taxon>Bacillati</taxon>
        <taxon>Actinomycetota</taxon>
        <taxon>Actinomycetes</taxon>
        <taxon>Kitasatosporales</taxon>
        <taxon>Streptomycetaceae</taxon>
        <taxon>Streptomyces</taxon>
    </lineage>
</organism>
<keyword evidence="1" id="KW-0812">Transmembrane</keyword>
<feature type="transmembrane region" description="Helical" evidence="1">
    <location>
        <begin position="103"/>
        <end position="124"/>
    </location>
</feature>
<evidence type="ECO:0000313" key="3">
    <source>
        <dbReference type="Proteomes" id="UP000659223"/>
    </source>
</evidence>
<reference evidence="3" key="1">
    <citation type="journal article" date="2019" name="Int. J. Syst. Evol. Microbiol.">
        <title>The Global Catalogue of Microorganisms (GCM) 10K type strain sequencing project: providing services to taxonomists for standard genome sequencing and annotation.</title>
        <authorList>
            <consortium name="The Broad Institute Genomics Platform"/>
            <consortium name="The Broad Institute Genome Sequencing Center for Infectious Disease"/>
            <person name="Wu L."/>
            <person name="Ma J."/>
        </authorList>
    </citation>
    <scope>NUCLEOTIDE SEQUENCE [LARGE SCALE GENOMIC DNA]</scope>
    <source>
        <strain evidence="3">JCM 4586</strain>
    </source>
</reference>
<feature type="transmembrane region" description="Helical" evidence="1">
    <location>
        <begin position="130"/>
        <end position="147"/>
    </location>
</feature>
<name>A0ABQ2Y7F3_9ACTN</name>
<dbReference type="EMBL" id="BMUT01000002">
    <property type="protein sequence ID" value="GGX69279.1"/>
    <property type="molecule type" value="Genomic_DNA"/>
</dbReference>
<accession>A0ABQ2Y7F3</accession>
<feature type="transmembrane region" description="Helical" evidence="1">
    <location>
        <begin position="64"/>
        <end position="82"/>
    </location>
</feature>
<dbReference type="Proteomes" id="UP000659223">
    <property type="component" value="Unassembled WGS sequence"/>
</dbReference>
<comment type="caution">
    <text evidence="2">The sequence shown here is derived from an EMBL/GenBank/DDBJ whole genome shotgun (WGS) entry which is preliminary data.</text>
</comment>
<evidence type="ECO:0008006" key="4">
    <source>
        <dbReference type="Google" id="ProtNLM"/>
    </source>
</evidence>
<keyword evidence="3" id="KW-1185">Reference proteome</keyword>
<keyword evidence="1" id="KW-1133">Transmembrane helix</keyword>
<sequence>MGMDTMTLAPAAATPVTAPVAAPVTAPATAAATAAIKPLPVWFFAFEGLMSAGYDLFQADHRTLWALGALGIVNLVVSLTVLRSRLQLAKRMWRGKSTRKVAIGLLGLRLGAHLLLTLAGFAVIPAAGHLLFAVVMSATTVSLLWYAQRVSLRALAREGL</sequence>
<keyword evidence="1" id="KW-0472">Membrane</keyword>
<protein>
    <recommendedName>
        <fullName evidence="4">Transmembrane protein</fullName>
    </recommendedName>
</protein>